<keyword evidence="1" id="KW-1133">Transmembrane helix</keyword>
<feature type="transmembrane region" description="Helical" evidence="1">
    <location>
        <begin position="20"/>
        <end position="40"/>
    </location>
</feature>
<accession>A0A2M4DRI4</accession>
<evidence type="ECO:0000313" key="2">
    <source>
        <dbReference type="EMBL" id="MBW80119.1"/>
    </source>
</evidence>
<keyword evidence="1" id="KW-0472">Membrane</keyword>
<reference evidence="2" key="1">
    <citation type="submission" date="2018-01" db="EMBL/GenBank/DDBJ databases">
        <title>An insight into the sialome of Amazonian anophelines.</title>
        <authorList>
            <person name="Ribeiro J.M."/>
            <person name="Scarpassa V."/>
            <person name="Calvo E."/>
        </authorList>
    </citation>
    <scope>NUCLEOTIDE SEQUENCE</scope>
</reference>
<dbReference type="AlphaFoldDB" id="A0A2M4DRI4"/>
<keyword evidence="1" id="KW-0812">Transmembrane</keyword>
<evidence type="ECO:0000256" key="1">
    <source>
        <dbReference type="SAM" id="Phobius"/>
    </source>
</evidence>
<name>A0A2M4DRI4_ANODA</name>
<dbReference type="EMBL" id="GGFL01015941">
    <property type="protein sequence ID" value="MBW80119.1"/>
    <property type="molecule type" value="Transcribed_RNA"/>
</dbReference>
<organism evidence="2">
    <name type="scientific">Anopheles darlingi</name>
    <name type="common">Mosquito</name>
    <dbReference type="NCBI Taxonomy" id="43151"/>
    <lineage>
        <taxon>Eukaryota</taxon>
        <taxon>Metazoa</taxon>
        <taxon>Ecdysozoa</taxon>
        <taxon>Arthropoda</taxon>
        <taxon>Hexapoda</taxon>
        <taxon>Insecta</taxon>
        <taxon>Pterygota</taxon>
        <taxon>Neoptera</taxon>
        <taxon>Endopterygota</taxon>
        <taxon>Diptera</taxon>
        <taxon>Nematocera</taxon>
        <taxon>Culicoidea</taxon>
        <taxon>Culicidae</taxon>
        <taxon>Anophelinae</taxon>
        <taxon>Anopheles</taxon>
    </lineage>
</organism>
<proteinExistence type="predicted"/>
<sequence length="74" mass="7849">MRGFAAFDQSGRAALLSWPFLGSTLVSLSLSLAFSEHGLLRSLRRLRFDQPFQTAVAAAAAAAADKCCSCTKAL</sequence>
<protein>
    <submittedName>
        <fullName evidence="2">Putative secreted protein</fullName>
    </submittedName>
</protein>